<dbReference type="SUPFAM" id="SSF50022">
    <property type="entry name" value="ISP domain"/>
    <property type="match status" value="1"/>
</dbReference>
<dbReference type="InterPro" id="IPR012748">
    <property type="entry name" value="Rieske-like_NirD"/>
</dbReference>
<dbReference type="NCBIfam" id="TIGR02378">
    <property type="entry name" value="nirD_assim_sml"/>
    <property type="match status" value="1"/>
</dbReference>
<keyword evidence="5" id="KW-0411">Iron-sulfur</keyword>
<dbReference type="InterPro" id="IPR036922">
    <property type="entry name" value="Rieske_2Fe-2S_sf"/>
</dbReference>
<organism evidence="8 9">
    <name type="scientific">Salibacterium halotolerans</name>
    <dbReference type="NCBI Taxonomy" id="1884432"/>
    <lineage>
        <taxon>Bacteria</taxon>
        <taxon>Bacillati</taxon>
        <taxon>Bacillota</taxon>
        <taxon>Bacilli</taxon>
        <taxon>Bacillales</taxon>
        <taxon>Bacillaceae</taxon>
    </lineage>
</organism>
<dbReference type="GO" id="GO:0008942">
    <property type="term" value="F:nitrite reductase [NAD(P)H] activity"/>
    <property type="evidence" value="ECO:0007669"/>
    <property type="project" value="InterPro"/>
</dbReference>
<evidence type="ECO:0000256" key="3">
    <source>
        <dbReference type="ARBA" id="ARBA00023002"/>
    </source>
</evidence>
<keyword evidence="3" id="KW-0560">Oxidoreductase</keyword>
<keyword evidence="9" id="KW-1185">Reference proteome</keyword>
<evidence type="ECO:0000256" key="4">
    <source>
        <dbReference type="ARBA" id="ARBA00023004"/>
    </source>
</evidence>
<dbReference type="AlphaFoldDB" id="A0A1I5TWI3"/>
<evidence type="ECO:0000256" key="5">
    <source>
        <dbReference type="ARBA" id="ARBA00023014"/>
    </source>
</evidence>
<dbReference type="RefSeq" id="WP_093337504.1">
    <property type="nucleotide sequence ID" value="NZ_FOXD01000011.1"/>
</dbReference>
<dbReference type="GO" id="GO:0016705">
    <property type="term" value="F:oxidoreductase activity, acting on paired donors, with incorporation or reduction of molecular oxygen"/>
    <property type="evidence" value="ECO:0007669"/>
    <property type="project" value="UniProtKB-ARBA"/>
</dbReference>
<dbReference type="Gene3D" id="2.102.10.10">
    <property type="entry name" value="Rieske [2Fe-2S] iron-sulphur domain"/>
    <property type="match status" value="1"/>
</dbReference>
<dbReference type="GO" id="GO:0051537">
    <property type="term" value="F:2 iron, 2 sulfur cluster binding"/>
    <property type="evidence" value="ECO:0007669"/>
    <property type="project" value="UniProtKB-KW"/>
</dbReference>
<evidence type="ECO:0000259" key="7">
    <source>
        <dbReference type="PROSITE" id="PS51296"/>
    </source>
</evidence>
<keyword evidence="2" id="KW-0479">Metal-binding</keyword>
<keyword evidence="1" id="KW-0001">2Fe-2S</keyword>
<sequence>MDALQGKKLYILDYEELDSHLPKEVLIGEQSIAVFLNDGDVHAIENSCPHRGGPLSQGMVSGKYVFCPLHDWKIDVTDGIVQGADEGCVKTFETTVENGAVYLKYE</sequence>
<feature type="domain" description="Rieske" evidence="7">
    <location>
        <begin position="9"/>
        <end position="103"/>
    </location>
</feature>
<dbReference type="GO" id="GO:0004497">
    <property type="term" value="F:monooxygenase activity"/>
    <property type="evidence" value="ECO:0007669"/>
    <property type="project" value="UniProtKB-ARBA"/>
</dbReference>
<dbReference type="STRING" id="1884432.SAMN05518683_111119"/>
<keyword evidence="6" id="KW-0534">Nitrate assimilation</keyword>
<gene>
    <name evidence="8" type="ORF">SAMN05518683_111119</name>
</gene>
<evidence type="ECO:0000256" key="1">
    <source>
        <dbReference type="ARBA" id="ARBA00022714"/>
    </source>
</evidence>
<dbReference type="CDD" id="cd03530">
    <property type="entry name" value="Rieske_NirD_small_Bacillus"/>
    <property type="match status" value="1"/>
</dbReference>
<evidence type="ECO:0000256" key="2">
    <source>
        <dbReference type="ARBA" id="ARBA00022723"/>
    </source>
</evidence>
<dbReference type="GO" id="GO:0042128">
    <property type="term" value="P:nitrate assimilation"/>
    <property type="evidence" value="ECO:0007669"/>
    <property type="project" value="UniProtKB-KW"/>
</dbReference>
<evidence type="ECO:0000313" key="8">
    <source>
        <dbReference type="EMBL" id="SFP87251.1"/>
    </source>
</evidence>
<proteinExistence type="predicted"/>
<keyword evidence="4" id="KW-0408">Iron</keyword>
<name>A0A1I5TWI3_9BACI</name>
<dbReference type="PANTHER" id="PTHR21496:SF23">
    <property type="entry name" value="3-PHENYLPROPIONATE_CINNAMIC ACID DIOXYGENASE FERREDOXIN SUBUNIT"/>
    <property type="match status" value="1"/>
</dbReference>
<dbReference type="Pfam" id="PF00355">
    <property type="entry name" value="Rieske"/>
    <property type="match status" value="1"/>
</dbReference>
<dbReference type="EMBL" id="FOXD01000011">
    <property type="protein sequence ID" value="SFP87251.1"/>
    <property type="molecule type" value="Genomic_DNA"/>
</dbReference>
<evidence type="ECO:0000256" key="6">
    <source>
        <dbReference type="ARBA" id="ARBA00023063"/>
    </source>
</evidence>
<dbReference type="InterPro" id="IPR017941">
    <property type="entry name" value="Rieske_2Fe-2S"/>
</dbReference>
<accession>A0A1I5TWI3</accession>
<dbReference type="OrthoDB" id="593800at2"/>
<dbReference type="PROSITE" id="PS51296">
    <property type="entry name" value="RIESKE"/>
    <property type="match status" value="1"/>
</dbReference>
<reference evidence="9" key="1">
    <citation type="submission" date="2016-10" db="EMBL/GenBank/DDBJ databases">
        <authorList>
            <person name="Varghese N."/>
            <person name="Submissions S."/>
        </authorList>
    </citation>
    <scope>NUCLEOTIDE SEQUENCE [LARGE SCALE GENOMIC DNA]</scope>
    <source>
        <strain evidence="9">S7</strain>
    </source>
</reference>
<dbReference type="PANTHER" id="PTHR21496">
    <property type="entry name" value="FERREDOXIN-RELATED"/>
    <property type="match status" value="1"/>
</dbReference>
<evidence type="ECO:0000313" key="9">
    <source>
        <dbReference type="Proteomes" id="UP000198892"/>
    </source>
</evidence>
<dbReference type="GO" id="GO:0046872">
    <property type="term" value="F:metal ion binding"/>
    <property type="evidence" value="ECO:0007669"/>
    <property type="project" value="UniProtKB-KW"/>
</dbReference>
<dbReference type="Proteomes" id="UP000198892">
    <property type="component" value="Unassembled WGS sequence"/>
</dbReference>
<protein>
    <submittedName>
        <fullName evidence="8">Nitrite reductase (NADH) small subunit</fullName>
    </submittedName>
</protein>